<dbReference type="VEuPathDB" id="FungiDB:H257_10067"/>
<dbReference type="AlphaFoldDB" id="W4G7J8"/>
<feature type="compositionally biased region" description="Polar residues" evidence="3">
    <location>
        <begin position="1"/>
        <end position="15"/>
    </location>
</feature>
<reference evidence="4" key="1">
    <citation type="submission" date="2013-12" db="EMBL/GenBank/DDBJ databases">
        <title>The Genome Sequence of Aphanomyces astaci APO3.</title>
        <authorList>
            <consortium name="The Broad Institute Genomics Platform"/>
            <person name="Russ C."/>
            <person name="Tyler B."/>
            <person name="van West P."/>
            <person name="Dieguez-Uribeondo J."/>
            <person name="Young S.K."/>
            <person name="Zeng Q."/>
            <person name="Gargeya S."/>
            <person name="Fitzgerald M."/>
            <person name="Abouelleil A."/>
            <person name="Alvarado L."/>
            <person name="Chapman S.B."/>
            <person name="Gainer-Dewar J."/>
            <person name="Goldberg J."/>
            <person name="Griggs A."/>
            <person name="Gujja S."/>
            <person name="Hansen M."/>
            <person name="Howarth C."/>
            <person name="Imamovic A."/>
            <person name="Ireland A."/>
            <person name="Larimer J."/>
            <person name="McCowan C."/>
            <person name="Murphy C."/>
            <person name="Pearson M."/>
            <person name="Poon T.W."/>
            <person name="Priest M."/>
            <person name="Roberts A."/>
            <person name="Saif S."/>
            <person name="Shea T."/>
            <person name="Sykes S."/>
            <person name="Wortman J."/>
            <person name="Nusbaum C."/>
            <person name="Birren B."/>
        </authorList>
    </citation>
    <scope>NUCLEOTIDE SEQUENCE [LARGE SCALE GENOMIC DNA]</scope>
    <source>
        <strain evidence="4">APO3</strain>
    </source>
</reference>
<dbReference type="PANTHER" id="PTHR33643:SF1">
    <property type="entry name" value="UREASE ACCESSORY PROTEIN D"/>
    <property type="match status" value="1"/>
</dbReference>
<dbReference type="InterPro" id="IPR002669">
    <property type="entry name" value="UreD"/>
</dbReference>
<organism evidence="4">
    <name type="scientific">Aphanomyces astaci</name>
    <name type="common">Crayfish plague agent</name>
    <dbReference type="NCBI Taxonomy" id="112090"/>
    <lineage>
        <taxon>Eukaryota</taxon>
        <taxon>Sar</taxon>
        <taxon>Stramenopiles</taxon>
        <taxon>Oomycota</taxon>
        <taxon>Saprolegniomycetes</taxon>
        <taxon>Saprolegniales</taxon>
        <taxon>Verrucalvaceae</taxon>
        <taxon>Aphanomyces</taxon>
    </lineage>
</organism>
<dbReference type="EMBL" id="KI913139">
    <property type="protein sequence ID" value="ETV75677.1"/>
    <property type="molecule type" value="Genomic_DNA"/>
</dbReference>
<name>W4G7J8_APHAT</name>
<evidence type="ECO:0000256" key="2">
    <source>
        <dbReference type="ARBA" id="ARBA00023186"/>
    </source>
</evidence>
<dbReference type="RefSeq" id="XP_009834808.1">
    <property type="nucleotide sequence ID" value="XM_009836506.1"/>
</dbReference>
<dbReference type="OrthoDB" id="5550464at2759"/>
<gene>
    <name evidence="4" type="ORF">H257_10067</name>
</gene>
<evidence type="ECO:0000256" key="1">
    <source>
        <dbReference type="ARBA" id="ARBA00007177"/>
    </source>
</evidence>
<feature type="region of interest" description="Disordered" evidence="3">
    <location>
        <begin position="1"/>
        <end position="20"/>
    </location>
</feature>
<dbReference type="HAMAP" id="MF_01384">
    <property type="entry name" value="UreD"/>
    <property type="match status" value="1"/>
</dbReference>
<evidence type="ECO:0000256" key="3">
    <source>
        <dbReference type="SAM" id="MobiDB-lite"/>
    </source>
</evidence>
<accession>W4G7J8</accession>
<sequence length="322" mass="34853">MGLQDTTNGTTSPQKSQRRTGELVFEYIPSMKRTFLTHEYASYPLKFLHPSTMVAPNFPTAVACMLGYGGGIVGGDSTHVDIKLGDNATVVLGTQATTKVYKPKPLAPATLSTQHLTVRIGADSLFVHVPHPITCFQGALYAQHQRFFLHATSSLVLVDWMTSGRLACGESWSFASFESCNEVRYEVDNGEVLVVLLDRLRLLDEPHDPLAARMGGMAVFGTVVLIGPRLHSFVQLLLQDTARKSLAPHQPPVPAGATHVQNVRAAVSPLTPSHPLLTSSSSSSGAIVRVAGTTTEATYEYMRALLLPLENIVGVRCFGENR</sequence>
<dbReference type="Pfam" id="PF01774">
    <property type="entry name" value="UreD"/>
    <property type="match status" value="1"/>
</dbReference>
<protein>
    <recommendedName>
        <fullName evidence="5">Urease accessory protein UreD</fullName>
    </recommendedName>
</protein>
<keyword evidence="2" id="KW-0143">Chaperone</keyword>
<dbReference type="STRING" id="112090.W4G7J8"/>
<dbReference type="GO" id="GO:0016151">
    <property type="term" value="F:nickel cation binding"/>
    <property type="evidence" value="ECO:0007669"/>
    <property type="project" value="InterPro"/>
</dbReference>
<evidence type="ECO:0008006" key="5">
    <source>
        <dbReference type="Google" id="ProtNLM"/>
    </source>
</evidence>
<comment type="similarity">
    <text evidence="1">Belongs to the UreD family.</text>
</comment>
<dbReference type="PANTHER" id="PTHR33643">
    <property type="entry name" value="UREASE ACCESSORY PROTEIN D"/>
    <property type="match status" value="1"/>
</dbReference>
<proteinExistence type="inferred from homology"/>
<evidence type="ECO:0000313" key="4">
    <source>
        <dbReference type="EMBL" id="ETV75677.1"/>
    </source>
</evidence>
<dbReference type="GeneID" id="20812063"/>